<dbReference type="InterPro" id="IPR013766">
    <property type="entry name" value="Thioredoxin_domain"/>
</dbReference>
<dbReference type="GO" id="GO:0016209">
    <property type="term" value="F:antioxidant activity"/>
    <property type="evidence" value="ECO:0007669"/>
    <property type="project" value="InterPro"/>
</dbReference>
<dbReference type="Proteomes" id="UP000223913">
    <property type="component" value="Unassembled WGS sequence"/>
</dbReference>
<dbReference type="InterPro" id="IPR047262">
    <property type="entry name" value="PRX-like1"/>
</dbReference>
<protein>
    <submittedName>
        <fullName evidence="3">Thioredoxin family protein</fullName>
    </submittedName>
</protein>
<dbReference type="SUPFAM" id="SSF52833">
    <property type="entry name" value="Thioredoxin-like"/>
    <property type="match status" value="1"/>
</dbReference>
<dbReference type="PANTHER" id="PTHR43640:SF1">
    <property type="entry name" value="THIOREDOXIN-DEPENDENT PEROXIREDOXIN"/>
    <property type="match status" value="1"/>
</dbReference>
<feature type="chain" id="PRO_5013175118" evidence="1">
    <location>
        <begin position="25"/>
        <end position="236"/>
    </location>
</feature>
<organism evidence="3 4">
    <name type="scientific">Flavilitoribacter nigricans (strain ATCC 23147 / DSM 23189 / NBRC 102662 / NCIMB 1420 / SS-2)</name>
    <name type="common">Lewinella nigricans</name>
    <dbReference type="NCBI Taxonomy" id="1122177"/>
    <lineage>
        <taxon>Bacteria</taxon>
        <taxon>Pseudomonadati</taxon>
        <taxon>Bacteroidota</taxon>
        <taxon>Saprospiria</taxon>
        <taxon>Saprospirales</taxon>
        <taxon>Lewinellaceae</taxon>
        <taxon>Flavilitoribacter</taxon>
    </lineage>
</organism>
<dbReference type="Pfam" id="PF00578">
    <property type="entry name" value="AhpC-TSA"/>
    <property type="match status" value="1"/>
</dbReference>
<evidence type="ECO:0000259" key="2">
    <source>
        <dbReference type="PROSITE" id="PS51352"/>
    </source>
</evidence>
<evidence type="ECO:0000256" key="1">
    <source>
        <dbReference type="SAM" id="SignalP"/>
    </source>
</evidence>
<comment type="caution">
    <text evidence="3">The sequence shown here is derived from an EMBL/GenBank/DDBJ whole genome shotgun (WGS) entry which is preliminary data.</text>
</comment>
<feature type="signal peptide" evidence="1">
    <location>
        <begin position="1"/>
        <end position="24"/>
    </location>
</feature>
<gene>
    <name evidence="3" type="ORF">CRP01_00905</name>
</gene>
<dbReference type="PROSITE" id="PS51257">
    <property type="entry name" value="PROKAR_LIPOPROTEIN"/>
    <property type="match status" value="1"/>
</dbReference>
<proteinExistence type="predicted"/>
<dbReference type="EMBL" id="PDUD01000001">
    <property type="protein sequence ID" value="PHN08503.1"/>
    <property type="molecule type" value="Genomic_DNA"/>
</dbReference>
<evidence type="ECO:0000313" key="3">
    <source>
        <dbReference type="EMBL" id="PHN08503.1"/>
    </source>
</evidence>
<dbReference type="RefSeq" id="WP_099148095.1">
    <property type="nucleotide sequence ID" value="NZ_PDUD01000001.1"/>
</dbReference>
<name>A0A2D0NL90_FLAN2</name>
<keyword evidence="4" id="KW-1185">Reference proteome</keyword>
<dbReference type="CDD" id="cd02969">
    <property type="entry name" value="PRX_like1"/>
    <property type="match status" value="1"/>
</dbReference>
<keyword evidence="1" id="KW-0732">Signal</keyword>
<dbReference type="InterPro" id="IPR000866">
    <property type="entry name" value="AhpC/TSA"/>
</dbReference>
<dbReference type="OrthoDB" id="9809746at2"/>
<evidence type="ECO:0000313" key="4">
    <source>
        <dbReference type="Proteomes" id="UP000223913"/>
    </source>
</evidence>
<dbReference type="InterPro" id="IPR036249">
    <property type="entry name" value="Thioredoxin-like_sf"/>
</dbReference>
<dbReference type="PROSITE" id="PS51352">
    <property type="entry name" value="THIOREDOXIN_2"/>
    <property type="match status" value="1"/>
</dbReference>
<dbReference type="GO" id="GO:0016491">
    <property type="term" value="F:oxidoreductase activity"/>
    <property type="evidence" value="ECO:0007669"/>
    <property type="project" value="InterPro"/>
</dbReference>
<sequence>MRTSFASFLLSAILLLGLSACTNDAPSENANTTSESLKANEEQPRAITVSLKEDGLAIGEKAPNFKLENVDGEFYSLDDIKDANGQKPKGFIVTFTCNTCPIAQKYEDRLIKLHNMASAMGYPLIAIQPNDPGISAGDSMGAMKKRAKDRSYPFVYLMDAKQEIYPQYGARRTPEIYLLDSDHILRYHGAVDDNVQAPQEVSVNYVLKAIEALENGQNPDPADVKAIGCTIKAAKS</sequence>
<feature type="domain" description="Thioredoxin" evidence="2">
    <location>
        <begin position="56"/>
        <end position="215"/>
    </location>
</feature>
<dbReference type="PANTHER" id="PTHR43640">
    <property type="entry name" value="OS07G0260300 PROTEIN"/>
    <property type="match status" value="1"/>
</dbReference>
<accession>A0A2D0NL90</accession>
<reference evidence="3 4" key="1">
    <citation type="submission" date="2017-10" db="EMBL/GenBank/DDBJ databases">
        <title>The draft genome sequence of Lewinella nigricans NBRC 102662.</title>
        <authorList>
            <person name="Wang K."/>
        </authorList>
    </citation>
    <scope>NUCLEOTIDE SEQUENCE [LARGE SCALE GENOMIC DNA]</scope>
    <source>
        <strain evidence="3 4">NBRC 102662</strain>
    </source>
</reference>
<dbReference type="Gene3D" id="3.40.30.10">
    <property type="entry name" value="Glutaredoxin"/>
    <property type="match status" value="1"/>
</dbReference>
<dbReference type="AlphaFoldDB" id="A0A2D0NL90"/>